<dbReference type="InterPro" id="IPR000192">
    <property type="entry name" value="Aminotrans_V_dom"/>
</dbReference>
<comment type="similarity">
    <text evidence="3">Belongs to the class-V pyridoxal-phosphate-dependent aminotransferase family. SerC subfamily.</text>
</comment>
<comment type="catalytic activity">
    <reaction evidence="11">
        <text>O-phospho-L-serine + 2-oxoglutarate = 3-phosphooxypyruvate + L-glutamate</text>
        <dbReference type="Rhea" id="RHEA:14329"/>
        <dbReference type="ChEBI" id="CHEBI:16810"/>
        <dbReference type="ChEBI" id="CHEBI:18110"/>
        <dbReference type="ChEBI" id="CHEBI:29985"/>
        <dbReference type="ChEBI" id="CHEBI:57524"/>
        <dbReference type="EC" id="2.6.1.52"/>
    </reaction>
</comment>
<evidence type="ECO:0000313" key="14">
    <source>
        <dbReference type="EMBL" id="ETI23220.1"/>
    </source>
</evidence>
<comment type="catalytic activity">
    <reaction evidence="10">
        <text>4-(phosphooxy)-L-threonine + 2-oxoglutarate = (R)-3-hydroxy-2-oxo-4-phosphooxybutanoate + L-glutamate</text>
        <dbReference type="Rhea" id="RHEA:16573"/>
        <dbReference type="ChEBI" id="CHEBI:16810"/>
        <dbReference type="ChEBI" id="CHEBI:29985"/>
        <dbReference type="ChEBI" id="CHEBI:58452"/>
        <dbReference type="ChEBI" id="CHEBI:58538"/>
        <dbReference type="EC" id="2.6.1.52"/>
    </reaction>
</comment>
<dbReference type="InterPro" id="IPR020578">
    <property type="entry name" value="Aminotrans_V_PyrdxlP_BS"/>
</dbReference>
<evidence type="ECO:0000256" key="1">
    <source>
        <dbReference type="ARBA" id="ARBA00001933"/>
    </source>
</evidence>
<organism evidence="14 15">
    <name type="scientific">Cladophialophora carrionii CBS 160.54</name>
    <dbReference type="NCBI Taxonomy" id="1279043"/>
    <lineage>
        <taxon>Eukaryota</taxon>
        <taxon>Fungi</taxon>
        <taxon>Dikarya</taxon>
        <taxon>Ascomycota</taxon>
        <taxon>Pezizomycotina</taxon>
        <taxon>Eurotiomycetes</taxon>
        <taxon>Chaetothyriomycetidae</taxon>
        <taxon>Chaetothyriales</taxon>
        <taxon>Herpotrichiellaceae</taxon>
        <taxon>Cladophialophora</taxon>
    </lineage>
</organism>
<evidence type="ECO:0000256" key="7">
    <source>
        <dbReference type="ARBA" id="ARBA00022679"/>
    </source>
</evidence>
<evidence type="ECO:0000313" key="15">
    <source>
        <dbReference type="Proteomes" id="UP000030678"/>
    </source>
</evidence>
<dbReference type="HAMAP" id="MF_00160">
    <property type="entry name" value="SerC_aminotrans_5"/>
    <property type="match status" value="1"/>
</dbReference>
<dbReference type="InterPro" id="IPR022278">
    <property type="entry name" value="Pser_aminoTfrase"/>
</dbReference>
<reference evidence="14 15" key="1">
    <citation type="submission" date="2013-03" db="EMBL/GenBank/DDBJ databases">
        <title>The Genome Sequence of Cladophialophora carrionii CBS 160.54.</title>
        <authorList>
            <consortium name="The Broad Institute Genomics Platform"/>
            <person name="Cuomo C."/>
            <person name="de Hoog S."/>
            <person name="Gorbushina A."/>
            <person name="Walker B."/>
            <person name="Young S.K."/>
            <person name="Zeng Q."/>
            <person name="Gargeya S."/>
            <person name="Fitzgerald M."/>
            <person name="Haas B."/>
            <person name="Abouelleil A."/>
            <person name="Allen A.W."/>
            <person name="Alvarado L."/>
            <person name="Arachchi H.M."/>
            <person name="Berlin A.M."/>
            <person name="Chapman S.B."/>
            <person name="Gainer-Dewar J."/>
            <person name="Goldberg J."/>
            <person name="Griggs A."/>
            <person name="Gujja S."/>
            <person name="Hansen M."/>
            <person name="Howarth C."/>
            <person name="Imamovic A."/>
            <person name="Ireland A."/>
            <person name="Larimer J."/>
            <person name="McCowan C."/>
            <person name="Murphy C."/>
            <person name="Pearson M."/>
            <person name="Poon T.W."/>
            <person name="Priest M."/>
            <person name="Roberts A."/>
            <person name="Saif S."/>
            <person name="Shea T."/>
            <person name="Sisk P."/>
            <person name="Sykes S."/>
            <person name="Wortman J."/>
            <person name="Nusbaum C."/>
            <person name="Birren B."/>
        </authorList>
    </citation>
    <scope>NUCLEOTIDE SEQUENCE [LARGE SCALE GENOMIC DNA]</scope>
    <source>
        <strain evidence="14 15">CBS 160.54</strain>
    </source>
</reference>
<dbReference type="InterPro" id="IPR015424">
    <property type="entry name" value="PyrdxlP-dep_Trfase"/>
</dbReference>
<dbReference type="GO" id="GO:0005737">
    <property type="term" value="C:cytoplasm"/>
    <property type="evidence" value="ECO:0007669"/>
    <property type="project" value="TreeGrafter"/>
</dbReference>
<dbReference type="InterPro" id="IPR015421">
    <property type="entry name" value="PyrdxlP-dep_Trfase_major"/>
</dbReference>
<dbReference type="GO" id="GO:0004648">
    <property type="term" value="F:O-phospho-L-serine:2-oxoglutarate aminotransferase activity"/>
    <property type="evidence" value="ECO:0007669"/>
    <property type="project" value="UniProtKB-EC"/>
</dbReference>
<dbReference type="Proteomes" id="UP000030678">
    <property type="component" value="Unassembled WGS sequence"/>
</dbReference>
<dbReference type="Gene3D" id="3.90.1150.10">
    <property type="entry name" value="Aspartate Aminotransferase, domain 1"/>
    <property type="match status" value="1"/>
</dbReference>
<accession>V9D8P7</accession>
<gene>
    <name evidence="14" type="ORF">G647_05018</name>
</gene>
<comment type="pathway">
    <text evidence="2">Amino-acid biosynthesis; L-serine biosynthesis; L-serine from 3-phospho-D-glycerate: step 2/3.</text>
</comment>
<dbReference type="Pfam" id="PF00266">
    <property type="entry name" value="Aminotran_5"/>
    <property type="match status" value="2"/>
</dbReference>
<evidence type="ECO:0000256" key="5">
    <source>
        <dbReference type="ARBA" id="ARBA00022576"/>
    </source>
</evidence>
<evidence type="ECO:0000259" key="13">
    <source>
        <dbReference type="Pfam" id="PF00266"/>
    </source>
</evidence>
<evidence type="ECO:0000256" key="11">
    <source>
        <dbReference type="ARBA" id="ARBA00049007"/>
    </source>
</evidence>
<protein>
    <recommendedName>
        <fullName evidence="4">phosphoserine transaminase</fullName>
        <ecNumber evidence="4">2.6.1.52</ecNumber>
    </recommendedName>
</protein>
<evidence type="ECO:0000256" key="6">
    <source>
        <dbReference type="ARBA" id="ARBA00022605"/>
    </source>
</evidence>
<keyword evidence="6" id="KW-0028">Amino-acid biosynthesis</keyword>
<feature type="domain" description="Aminotransferase class V" evidence="13">
    <location>
        <begin position="119"/>
        <end position="420"/>
    </location>
</feature>
<dbReference type="Gene3D" id="3.40.640.10">
    <property type="entry name" value="Type I PLP-dependent aspartate aminotransferase-like (Major domain)"/>
    <property type="match status" value="1"/>
</dbReference>
<evidence type="ECO:0000256" key="12">
    <source>
        <dbReference type="RuleBase" id="RU004504"/>
    </source>
</evidence>
<proteinExistence type="inferred from homology"/>
<feature type="domain" description="Aminotransferase class V" evidence="13">
    <location>
        <begin position="9"/>
        <end position="100"/>
    </location>
</feature>
<evidence type="ECO:0000256" key="10">
    <source>
        <dbReference type="ARBA" id="ARBA00047630"/>
    </source>
</evidence>
<dbReference type="EMBL" id="KB822705">
    <property type="protein sequence ID" value="ETI23220.1"/>
    <property type="molecule type" value="Genomic_DNA"/>
</dbReference>
<evidence type="ECO:0000256" key="3">
    <source>
        <dbReference type="ARBA" id="ARBA00006904"/>
    </source>
</evidence>
<keyword evidence="9" id="KW-0718">Serine biosynthesis</keyword>
<sequence>MPSRSEVAYFGAGPAPLPTSVIEKSAEAFVNFENTGLSLAEISHRSSTANKILADAKEALTTLYDIPADEYEILFMQAGGTGEFSAALQNLVGAWIEKRRRKAVRELGEGKDAEVLVRVKKEIESELKVDYLVTGSWSLKASQEATRLIGANYVNVALDARKSNGGKFGKIPDEPEWKLTPKGSAFVYLCDNETVDGVEYPSFPKSLEGDEQIVVVDMSSNFLSRKIDVRKYGIIFGGAQKNLGIAGITVVIIRKSLLELVPPPTFIHALSPVIPTSGCLPPIMFSFSTIASNNSLYNTLPIFNLYVATLVLQQLVATYGSKKVSGQEEVADKKARILYDTLDAHSDTYRVVPDSTVRSRMNICFRIVQKQGGDPDDAKEKAFLAGAEKQGLLGLKGHRSVGGIRASNYNAVPLENVQKLADWLVQFAKS</sequence>
<dbReference type="FunFam" id="3.90.1150.10:FF:000006">
    <property type="entry name" value="Phosphoserine aminotransferase"/>
    <property type="match status" value="1"/>
</dbReference>
<dbReference type="SUPFAM" id="SSF53383">
    <property type="entry name" value="PLP-dependent transferases"/>
    <property type="match status" value="1"/>
</dbReference>
<evidence type="ECO:0000256" key="2">
    <source>
        <dbReference type="ARBA" id="ARBA00005099"/>
    </source>
</evidence>
<dbReference type="InterPro" id="IPR015422">
    <property type="entry name" value="PyrdxlP-dep_Trfase_small"/>
</dbReference>
<dbReference type="PANTHER" id="PTHR43247">
    <property type="entry name" value="PHOSPHOSERINE AMINOTRANSFERASE"/>
    <property type="match status" value="1"/>
</dbReference>
<dbReference type="UniPathway" id="UPA00135">
    <property type="reaction ID" value="UER00197"/>
</dbReference>
<dbReference type="VEuPathDB" id="FungiDB:G647_05018"/>
<evidence type="ECO:0000256" key="4">
    <source>
        <dbReference type="ARBA" id="ARBA00013030"/>
    </source>
</evidence>
<dbReference type="AlphaFoldDB" id="V9D8P7"/>
<keyword evidence="7" id="KW-0808">Transferase</keyword>
<dbReference type="PROSITE" id="PS00595">
    <property type="entry name" value="AA_TRANSFER_CLASS_5"/>
    <property type="match status" value="1"/>
</dbReference>
<evidence type="ECO:0000256" key="8">
    <source>
        <dbReference type="ARBA" id="ARBA00022898"/>
    </source>
</evidence>
<dbReference type="PANTHER" id="PTHR43247:SF1">
    <property type="entry name" value="PHOSPHOSERINE AMINOTRANSFERASE"/>
    <property type="match status" value="1"/>
</dbReference>
<dbReference type="NCBIfam" id="NF003764">
    <property type="entry name" value="PRK05355.1"/>
    <property type="match status" value="1"/>
</dbReference>
<dbReference type="HOGENOM" id="CLU_034866_0_0_1"/>
<name>V9D8P7_9EURO</name>
<dbReference type="OrthoDB" id="1703350at2759"/>
<dbReference type="RefSeq" id="XP_008727575.1">
    <property type="nucleotide sequence ID" value="XM_008729353.1"/>
</dbReference>
<dbReference type="GeneID" id="19983511"/>
<keyword evidence="8" id="KW-0663">Pyridoxal phosphate</keyword>
<dbReference type="GO" id="GO:0030170">
    <property type="term" value="F:pyridoxal phosphate binding"/>
    <property type="evidence" value="ECO:0007669"/>
    <property type="project" value="TreeGrafter"/>
</dbReference>
<comment type="cofactor">
    <cofactor evidence="1 12">
        <name>pyridoxal 5'-phosphate</name>
        <dbReference type="ChEBI" id="CHEBI:597326"/>
    </cofactor>
</comment>
<dbReference type="EC" id="2.6.1.52" evidence="4"/>
<keyword evidence="5" id="KW-0032">Aminotransferase</keyword>
<evidence type="ECO:0000256" key="9">
    <source>
        <dbReference type="ARBA" id="ARBA00023299"/>
    </source>
</evidence>
<dbReference type="GO" id="GO:0006564">
    <property type="term" value="P:L-serine biosynthetic process"/>
    <property type="evidence" value="ECO:0007669"/>
    <property type="project" value="UniProtKB-KW"/>
</dbReference>